<dbReference type="PANTHER" id="PTHR22835">
    <property type="entry name" value="ZINC FINGER FYVE DOMAIN CONTAINING PROTEIN"/>
    <property type="match status" value="1"/>
</dbReference>
<dbReference type="GeneID" id="113698906"/>
<evidence type="ECO:0000256" key="1">
    <source>
        <dbReference type="ARBA" id="ARBA00008668"/>
    </source>
</evidence>
<organism evidence="3 4">
    <name type="scientific">Coffea arabica</name>
    <name type="common">Arabian coffee</name>
    <dbReference type="NCBI Taxonomy" id="13443"/>
    <lineage>
        <taxon>Eukaryota</taxon>
        <taxon>Viridiplantae</taxon>
        <taxon>Streptophyta</taxon>
        <taxon>Embryophyta</taxon>
        <taxon>Tracheophyta</taxon>
        <taxon>Spermatophyta</taxon>
        <taxon>Magnoliopsida</taxon>
        <taxon>eudicotyledons</taxon>
        <taxon>Gunneridae</taxon>
        <taxon>Pentapetalae</taxon>
        <taxon>asterids</taxon>
        <taxon>lamiids</taxon>
        <taxon>Gentianales</taxon>
        <taxon>Rubiaceae</taxon>
        <taxon>Ixoroideae</taxon>
        <taxon>Gardenieae complex</taxon>
        <taxon>Bertiereae - Coffeeae clade</taxon>
        <taxon>Coffeeae</taxon>
        <taxon>Coffea</taxon>
    </lineage>
</organism>
<dbReference type="RefSeq" id="XP_071912948.1">
    <property type="nucleotide sequence ID" value="XM_072056847.1"/>
</dbReference>
<name>A0ABM4V082_COFAR</name>
<gene>
    <name evidence="4" type="primary">LOC113698906</name>
</gene>
<keyword evidence="3" id="KW-1185">Reference proteome</keyword>
<dbReference type="Proteomes" id="UP001652660">
    <property type="component" value="Chromosome 7c"/>
</dbReference>
<evidence type="ECO:0000256" key="2">
    <source>
        <dbReference type="ARBA" id="ARBA00023180"/>
    </source>
</evidence>
<keyword evidence="2" id="KW-0325">Glycoprotein</keyword>
<comment type="similarity">
    <text evidence="1">Belongs to the 'GDSL' lipolytic enzyme family.</text>
</comment>
<dbReference type="InterPro" id="IPR001087">
    <property type="entry name" value="GDSL"/>
</dbReference>
<protein>
    <submittedName>
        <fullName evidence="4">GDSL esterase/lipase At5g14450-like</fullName>
    </submittedName>
</protein>
<evidence type="ECO:0000313" key="4">
    <source>
        <dbReference type="RefSeq" id="XP_071912948.1"/>
    </source>
</evidence>
<dbReference type="PANTHER" id="PTHR22835:SF669">
    <property type="entry name" value="ALPHA-L-FUCOSIDASE"/>
    <property type="match status" value="1"/>
</dbReference>
<evidence type="ECO:0000313" key="3">
    <source>
        <dbReference type="Proteomes" id="UP001652660"/>
    </source>
</evidence>
<reference evidence="4" key="1">
    <citation type="submission" date="2025-08" db="UniProtKB">
        <authorList>
            <consortium name="RefSeq"/>
        </authorList>
    </citation>
    <scope>IDENTIFICATION</scope>
    <source>
        <tissue evidence="4">Leaves</tissue>
    </source>
</reference>
<dbReference type="Pfam" id="PF00657">
    <property type="entry name" value="Lipase_GDSL"/>
    <property type="match status" value="1"/>
</dbReference>
<dbReference type="Gene3D" id="3.40.50.1110">
    <property type="entry name" value="SGNH hydrolase"/>
    <property type="match status" value="1"/>
</dbReference>
<proteinExistence type="inferred from homology"/>
<sequence>MESLRAVFLSGYSFIMWIDSRNKQKRWWIYGPVTTRHLTTSVILIQIQEEWQQHFFPMIAPCGETYFHRFAGRGSDGCLIIDVIVDISETSNLITTHLIFVLLTGVLSLPGFSRNQFPAWSKLCNWRGHHLPAERILVSDRCKPVSSGYSSRTLKHEQLTSTIKDLYSKEARVFWMHNTGPIGCLPVATIKVQNPELGYLDDHGCVKSQNHMAVRFNKKLKHSIIQLRAELSEFTITYVDMYRAKYDLIRNAKEQGFENPFKICCGLHGIDFDVLCSKKATINGSEVYAGSCAKPSAIISWDGVHYSQATNNLIASRIVNGSLSDPPMPITQACRRKI</sequence>
<dbReference type="InterPro" id="IPR036514">
    <property type="entry name" value="SGNH_hydro_sf"/>
</dbReference>
<accession>A0ABM4V082</accession>